<protein>
    <submittedName>
        <fullName evidence="1">Uncharacterized protein</fullName>
    </submittedName>
</protein>
<dbReference type="AlphaFoldDB" id="A0A3E0KTH4"/>
<comment type="caution">
    <text evidence="1">The sequence shown here is derived from an EMBL/GenBank/DDBJ whole genome shotgun (WGS) entry which is preliminary data.</text>
</comment>
<organism evidence="1 2">
    <name type="scientific">Microcystis flos-aquae TF09</name>
    <dbReference type="NCBI Taxonomy" id="2060473"/>
    <lineage>
        <taxon>Bacteria</taxon>
        <taxon>Bacillati</taxon>
        <taxon>Cyanobacteriota</taxon>
        <taxon>Cyanophyceae</taxon>
        <taxon>Oscillatoriophycideae</taxon>
        <taxon>Chroococcales</taxon>
        <taxon>Microcystaceae</taxon>
        <taxon>Microcystis</taxon>
    </lineage>
</organism>
<accession>A0A3E0KTH4</accession>
<proteinExistence type="predicted"/>
<evidence type="ECO:0000313" key="2">
    <source>
        <dbReference type="Proteomes" id="UP000256873"/>
    </source>
</evidence>
<name>A0A3E0KTH4_9CHRO</name>
<gene>
    <name evidence="1" type="ORF">DWQ54_25795</name>
</gene>
<evidence type="ECO:0000313" key="1">
    <source>
        <dbReference type="EMBL" id="REJ38598.1"/>
    </source>
</evidence>
<dbReference type="EMBL" id="QQWC01000011">
    <property type="protein sequence ID" value="REJ38598.1"/>
    <property type="molecule type" value="Genomic_DNA"/>
</dbReference>
<sequence>MIETFHFPLPPTFNPTLSLARRDRLASLGQKRFWNEEIARYCQKKHQFQCKDMYKYIEDVRSVWLA</sequence>
<reference evidence="1 2" key="1">
    <citation type="submission" date="2017-10" db="EMBL/GenBank/DDBJ databases">
        <title>A large-scale comparative metagenomic study reveals the eutrophication-driven functional interactions in six Microcystis-epibionts communities.</title>
        <authorList>
            <person name="Li Q."/>
            <person name="Lin F."/>
        </authorList>
    </citation>
    <scope>NUCLEOTIDE SEQUENCE [LARGE SCALE GENOMIC DNA]</scope>
    <source>
        <strain evidence="1">TF09</strain>
    </source>
</reference>
<dbReference type="Proteomes" id="UP000256873">
    <property type="component" value="Unassembled WGS sequence"/>
</dbReference>